<keyword evidence="6" id="KW-1185">Reference proteome</keyword>
<feature type="chain" id="PRO_5047249252" evidence="2">
    <location>
        <begin position="21"/>
        <end position="582"/>
    </location>
</feature>
<dbReference type="Proteomes" id="UP000618818">
    <property type="component" value="Unassembled WGS sequence"/>
</dbReference>
<dbReference type="Gene3D" id="3.40.630.10">
    <property type="entry name" value="Zn peptidases"/>
    <property type="match status" value="1"/>
</dbReference>
<dbReference type="InterPro" id="IPR007484">
    <property type="entry name" value="Peptidase_M28"/>
</dbReference>
<sequence>MKTASKLLIASTTSVLLATAAASSGSGAVQTVTTKAHPGHSAHSVTPSNPQAKKFVKGVSVPEITEHQVALQQIASLNNDTREVFSNGYQESLDYVVSTLRAAGYQPEVDQFNFPFWEETQPPVLNMVAPTPKTYVPGDAEDNDLPTADFITMANSPTVELTNAPVFPVGGIVDPPTGGSASGCAAGDYAGVSGKVALVQRGTCSFVAKWGLAQAAGATGVIIYNEGNTPARQNPLFVDNQPDVPATIAAVITSYTLGNELLQAYKLGQNPTVDFKVYGDFTDRFLPQVIAETRGGDPNHVVVVGAHLDSVPAGPGINDDGSGTATLLAQAEEVAQGHYKLRNKIRFMWFGAEENGLVGSSYYAHNLSQSEVDKIDVMLDYDMLASANYIRGVYDGDGNAAPGNPTGPEGSGKVEQVFDDWFSAQGLESTRRAFDGRSDYVGFTERGIPSGGIFAGAEGVKTAEEAAIYGGAAGSWFDPCYHQLCDNLITVLTGVPALDADGLAPGGTEAEKRAAQRAMAGGAIKSLTELSAAASYAVYYFAASKDPFSAKVHKARKAARAAKAGRSGPDYKWRGHGNPVRR</sequence>
<dbReference type="PANTHER" id="PTHR12147:SF26">
    <property type="entry name" value="PEPTIDASE M28 DOMAIN-CONTAINING PROTEIN"/>
    <property type="match status" value="1"/>
</dbReference>
<keyword evidence="2" id="KW-0732">Signal</keyword>
<evidence type="ECO:0000256" key="1">
    <source>
        <dbReference type="SAM" id="MobiDB-lite"/>
    </source>
</evidence>
<dbReference type="InterPro" id="IPR003137">
    <property type="entry name" value="PA_domain"/>
</dbReference>
<reference evidence="5 6" key="1">
    <citation type="submission" date="2020-09" db="EMBL/GenBank/DDBJ databases">
        <title>novel species in genus Nocardioides.</title>
        <authorList>
            <person name="Zhang G."/>
        </authorList>
    </citation>
    <scope>NUCLEOTIDE SEQUENCE [LARGE SCALE GENOMIC DNA]</scope>
    <source>
        <strain evidence="5 6">KCTC 39551</strain>
    </source>
</reference>
<proteinExistence type="predicted"/>
<evidence type="ECO:0000256" key="2">
    <source>
        <dbReference type="SAM" id="SignalP"/>
    </source>
</evidence>
<dbReference type="SUPFAM" id="SSF53187">
    <property type="entry name" value="Zn-dependent exopeptidases"/>
    <property type="match status" value="1"/>
</dbReference>
<dbReference type="InterPro" id="IPR046450">
    <property type="entry name" value="PA_dom_sf"/>
</dbReference>
<dbReference type="Pfam" id="PF04389">
    <property type="entry name" value="Peptidase_M28"/>
    <property type="match status" value="1"/>
</dbReference>
<accession>A0ABR8N7R7</accession>
<comment type="caution">
    <text evidence="5">The sequence shown here is derived from an EMBL/GenBank/DDBJ whole genome shotgun (WGS) entry which is preliminary data.</text>
</comment>
<evidence type="ECO:0000259" key="3">
    <source>
        <dbReference type="Pfam" id="PF02225"/>
    </source>
</evidence>
<evidence type="ECO:0000313" key="5">
    <source>
        <dbReference type="EMBL" id="MBD3924188.1"/>
    </source>
</evidence>
<dbReference type="Pfam" id="PF02225">
    <property type="entry name" value="PA"/>
    <property type="match status" value="1"/>
</dbReference>
<feature type="signal peptide" evidence="2">
    <location>
        <begin position="1"/>
        <end position="20"/>
    </location>
</feature>
<dbReference type="CDD" id="cd00538">
    <property type="entry name" value="PA"/>
    <property type="match status" value="1"/>
</dbReference>
<dbReference type="Gene3D" id="3.50.30.30">
    <property type="match status" value="1"/>
</dbReference>
<protein>
    <submittedName>
        <fullName evidence="5">M28 family peptidase</fullName>
    </submittedName>
</protein>
<dbReference type="EMBL" id="JACXYZ010000001">
    <property type="protein sequence ID" value="MBD3924188.1"/>
    <property type="molecule type" value="Genomic_DNA"/>
</dbReference>
<feature type="domain" description="Peptidase M28" evidence="4">
    <location>
        <begin position="289"/>
        <end position="488"/>
    </location>
</feature>
<feature type="region of interest" description="Disordered" evidence="1">
    <location>
        <begin position="31"/>
        <end position="50"/>
    </location>
</feature>
<dbReference type="PANTHER" id="PTHR12147">
    <property type="entry name" value="METALLOPEPTIDASE M28 FAMILY MEMBER"/>
    <property type="match status" value="1"/>
</dbReference>
<feature type="region of interest" description="Disordered" evidence="1">
    <location>
        <begin position="559"/>
        <end position="582"/>
    </location>
</feature>
<evidence type="ECO:0000259" key="4">
    <source>
        <dbReference type="Pfam" id="PF04389"/>
    </source>
</evidence>
<name>A0ABR8N7R7_9ACTN</name>
<evidence type="ECO:0000313" key="6">
    <source>
        <dbReference type="Proteomes" id="UP000618818"/>
    </source>
</evidence>
<dbReference type="SUPFAM" id="SSF52025">
    <property type="entry name" value="PA domain"/>
    <property type="match status" value="1"/>
</dbReference>
<organism evidence="5 6">
    <name type="scientific">Nocardioides cavernae</name>
    <dbReference type="NCBI Taxonomy" id="1921566"/>
    <lineage>
        <taxon>Bacteria</taxon>
        <taxon>Bacillati</taxon>
        <taxon>Actinomycetota</taxon>
        <taxon>Actinomycetes</taxon>
        <taxon>Propionibacteriales</taxon>
        <taxon>Nocardioidaceae</taxon>
        <taxon>Nocardioides</taxon>
    </lineage>
</organism>
<dbReference type="InterPro" id="IPR045175">
    <property type="entry name" value="M28_fam"/>
</dbReference>
<gene>
    <name evidence="5" type="ORF">IEZ26_06110</name>
</gene>
<dbReference type="RefSeq" id="WP_191193977.1">
    <property type="nucleotide sequence ID" value="NZ_JACXYZ010000001.1"/>
</dbReference>
<feature type="domain" description="PA" evidence="3">
    <location>
        <begin position="175"/>
        <end position="261"/>
    </location>
</feature>